<dbReference type="UniPathway" id="UPA00109">
    <property type="reaction ID" value="UER00189"/>
</dbReference>
<dbReference type="UniPathway" id="UPA01066"/>
<comment type="caution">
    <text evidence="11">The sequence shown here is derived from an EMBL/GenBank/DDBJ whole genome shotgun (WGS) entry which is preliminary data.</text>
</comment>
<protein>
    <recommendedName>
        <fullName evidence="9 10">Triosephosphate isomerase</fullName>
        <shortName evidence="9">TIM</shortName>
        <shortName evidence="9">TPI</shortName>
        <ecNumber evidence="9 10">5.3.1.1</ecNumber>
    </recommendedName>
    <alternativeName>
        <fullName evidence="9">Triose-phosphate isomerase</fullName>
    </alternativeName>
</protein>
<evidence type="ECO:0000256" key="2">
    <source>
        <dbReference type="ARBA" id="ARBA00004680"/>
    </source>
</evidence>
<dbReference type="Pfam" id="PF00121">
    <property type="entry name" value="TIM"/>
    <property type="match status" value="1"/>
</dbReference>
<comment type="function">
    <text evidence="9">Involved in the gluconeogenesis. Catalyzes stereospecifically the conversion of dihydroxyacetone phosphate (DHAP) to D-glyceraldehyde-3-phosphate (G3P).</text>
</comment>
<evidence type="ECO:0000256" key="6">
    <source>
        <dbReference type="ARBA" id="ARBA00022490"/>
    </source>
</evidence>
<dbReference type="PANTHER" id="PTHR21139">
    <property type="entry name" value="TRIOSEPHOSPHATE ISOMERASE"/>
    <property type="match status" value="1"/>
</dbReference>
<dbReference type="InterPro" id="IPR000652">
    <property type="entry name" value="Triosephosphate_isomerase"/>
</dbReference>
<dbReference type="GO" id="GO:0046166">
    <property type="term" value="P:glyceraldehyde-3-phosphate biosynthetic process"/>
    <property type="evidence" value="ECO:0007669"/>
    <property type="project" value="TreeGrafter"/>
</dbReference>
<dbReference type="PANTHER" id="PTHR21139:SF42">
    <property type="entry name" value="TRIOSEPHOSPHATE ISOMERASE"/>
    <property type="match status" value="1"/>
</dbReference>
<dbReference type="GO" id="GO:0005829">
    <property type="term" value="C:cytosol"/>
    <property type="evidence" value="ECO:0007669"/>
    <property type="project" value="TreeGrafter"/>
</dbReference>
<dbReference type="UniPathway" id="UPA00138"/>
<keyword evidence="6 9" id="KW-0963">Cytoplasm</keyword>
<evidence type="ECO:0000313" key="11">
    <source>
        <dbReference type="EMBL" id="MBB5372798.1"/>
    </source>
</evidence>
<sequence>MRQLIAGNWKMNGRLADVAGYAQAVRAATLHTRLLICPPFTLIDRFATALAGSGITVGGQDCHANPHGAHTGDISASALAEAGASYVIVGHSERRLDHGETNAIVAGKAVAATAAGLTPIVCVGETEEQRDAGEAENVVRQQLAHSLPAGFAGVVAYEPVWAIGTGRTPTEDDVAAMHAAIRAALVEKLGETGKGLLILYGGSVKPSNAASLLALPEVGGALVGGASLKAEDLLAIAGAAPRG</sequence>
<keyword evidence="7 9" id="KW-0324">Glycolysis</keyword>
<dbReference type="RefSeq" id="WP_183265820.1">
    <property type="nucleotide sequence ID" value="NZ_JACHFJ010000003.1"/>
</dbReference>
<comment type="pathway">
    <text evidence="9 10">Carbohydrate biosynthesis; gluconeogenesis.</text>
</comment>
<comment type="subcellular location">
    <subcellularLocation>
        <location evidence="9 10">Cytoplasm</location>
    </subcellularLocation>
</comment>
<dbReference type="GO" id="GO:0006096">
    <property type="term" value="P:glycolytic process"/>
    <property type="evidence" value="ECO:0007669"/>
    <property type="project" value="UniProtKB-UniRule"/>
</dbReference>
<evidence type="ECO:0000256" key="5">
    <source>
        <dbReference type="ARBA" id="ARBA00022432"/>
    </source>
</evidence>
<dbReference type="Gene3D" id="3.20.20.70">
    <property type="entry name" value="Aldolase class I"/>
    <property type="match status" value="1"/>
</dbReference>
<dbReference type="InterPro" id="IPR022896">
    <property type="entry name" value="TrioseP_Isoase_bac/euk"/>
</dbReference>
<keyword evidence="12" id="KW-1185">Reference proteome</keyword>
<dbReference type="InterPro" id="IPR013785">
    <property type="entry name" value="Aldolase_TIM"/>
</dbReference>
<gene>
    <name evidence="9" type="primary">tpiA</name>
    <name evidence="11" type="ORF">HNP71_001049</name>
</gene>
<evidence type="ECO:0000256" key="7">
    <source>
        <dbReference type="ARBA" id="ARBA00023152"/>
    </source>
</evidence>
<feature type="binding site" evidence="9">
    <location>
        <position position="164"/>
    </location>
    <ligand>
        <name>substrate</name>
    </ligand>
</feature>
<dbReference type="EC" id="5.3.1.1" evidence="9 10"/>
<comment type="pathway">
    <text evidence="2 9 10">Carbohydrate degradation; glycolysis; D-glyceraldehyde 3-phosphate from glycerone phosphate: step 1/1.</text>
</comment>
<dbReference type="AlphaFoldDB" id="A0A840VA26"/>
<accession>A0A840VA26</accession>
<keyword evidence="5 9" id="KW-0312">Gluconeogenesis</keyword>
<dbReference type="EMBL" id="JACHFJ010000003">
    <property type="protein sequence ID" value="MBB5372798.1"/>
    <property type="molecule type" value="Genomic_DNA"/>
</dbReference>
<evidence type="ECO:0000256" key="9">
    <source>
        <dbReference type="HAMAP-Rule" id="MF_00147"/>
    </source>
</evidence>
<dbReference type="GO" id="GO:0019563">
    <property type="term" value="P:glycerol catabolic process"/>
    <property type="evidence" value="ECO:0007669"/>
    <property type="project" value="TreeGrafter"/>
</dbReference>
<keyword evidence="8 9" id="KW-0413">Isomerase</keyword>
<evidence type="ECO:0000256" key="4">
    <source>
        <dbReference type="ARBA" id="ARBA00007422"/>
    </source>
</evidence>
<evidence type="ECO:0000256" key="3">
    <source>
        <dbReference type="ARBA" id="ARBA00004939"/>
    </source>
</evidence>
<dbReference type="FunFam" id="3.20.20.70:FF:000016">
    <property type="entry name" value="Triosephosphate isomerase"/>
    <property type="match status" value="1"/>
</dbReference>
<dbReference type="GO" id="GO:0004807">
    <property type="term" value="F:triose-phosphate isomerase activity"/>
    <property type="evidence" value="ECO:0007669"/>
    <property type="project" value="UniProtKB-UniRule"/>
</dbReference>
<evidence type="ECO:0000313" key="12">
    <source>
        <dbReference type="Proteomes" id="UP000553706"/>
    </source>
</evidence>
<comment type="subunit">
    <text evidence="9 10">Homodimer.</text>
</comment>
<evidence type="ECO:0000256" key="1">
    <source>
        <dbReference type="ARBA" id="ARBA00000148"/>
    </source>
</evidence>
<evidence type="ECO:0000256" key="10">
    <source>
        <dbReference type="RuleBase" id="RU363013"/>
    </source>
</evidence>
<evidence type="ECO:0000256" key="8">
    <source>
        <dbReference type="ARBA" id="ARBA00023235"/>
    </source>
</evidence>
<feature type="active site" description="Proton acceptor" evidence="9">
    <location>
        <position position="158"/>
    </location>
</feature>
<proteinExistence type="inferred from homology"/>
<comment type="pathway">
    <text evidence="3">Carbohydrate metabolism; erythritol degradation.</text>
</comment>
<comment type="catalytic activity">
    <reaction evidence="9 10">
        <text>D-glyceraldehyde 3-phosphate = dihydroxyacetone phosphate</text>
        <dbReference type="Rhea" id="RHEA:18585"/>
        <dbReference type="ChEBI" id="CHEBI:57642"/>
        <dbReference type="ChEBI" id="CHEBI:59776"/>
        <dbReference type="EC" id="5.3.1.1"/>
    </reaction>
</comment>
<dbReference type="CDD" id="cd00311">
    <property type="entry name" value="TIM"/>
    <property type="match status" value="1"/>
</dbReference>
<feature type="binding site" evidence="9">
    <location>
        <begin position="8"/>
        <end position="10"/>
    </location>
    <ligand>
        <name>substrate</name>
    </ligand>
</feature>
<dbReference type="InterPro" id="IPR035990">
    <property type="entry name" value="TIM_sf"/>
</dbReference>
<feature type="binding site" evidence="9">
    <location>
        <position position="203"/>
    </location>
    <ligand>
        <name>substrate</name>
    </ligand>
</feature>
<dbReference type="InterPro" id="IPR020861">
    <property type="entry name" value="Triosephosphate_isomerase_AS"/>
</dbReference>
<comment type="catalytic activity">
    <reaction evidence="1">
        <text>L-erythrulose 1-phosphate = D-erythrulose 4-phosphate</text>
        <dbReference type="Rhea" id="RHEA:49588"/>
        <dbReference type="ChEBI" id="CHEBI:58002"/>
        <dbReference type="ChEBI" id="CHEBI:90796"/>
        <dbReference type="EC" id="5.3.1.33"/>
    </reaction>
</comment>
<dbReference type="PROSITE" id="PS51440">
    <property type="entry name" value="TIM_2"/>
    <property type="match status" value="1"/>
</dbReference>
<dbReference type="GO" id="GO:0006094">
    <property type="term" value="P:gluconeogenesis"/>
    <property type="evidence" value="ECO:0007669"/>
    <property type="project" value="UniProtKB-UniRule"/>
</dbReference>
<comment type="similarity">
    <text evidence="4 9 10">Belongs to the triosephosphate isomerase family.</text>
</comment>
<dbReference type="SUPFAM" id="SSF51351">
    <property type="entry name" value="Triosephosphate isomerase (TIM)"/>
    <property type="match status" value="1"/>
</dbReference>
<feature type="active site" description="Electrophile" evidence="9">
    <location>
        <position position="91"/>
    </location>
</feature>
<dbReference type="Proteomes" id="UP000553706">
    <property type="component" value="Unassembled WGS sequence"/>
</dbReference>
<organism evidence="11 12">
    <name type="scientific">Acidocella aromatica</name>
    <dbReference type="NCBI Taxonomy" id="1303579"/>
    <lineage>
        <taxon>Bacteria</taxon>
        <taxon>Pseudomonadati</taxon>
        <taxon>Pseudomonadota</taxon>
        <taxon>Alphaproteobacteria</taxon>
        <taxon>Acetobacterales</taxon>
        <taxon>Acidocellaceae</taxon>
        <taxon>Acidocella</taxon>
    </lineage>
</organism>
<dbReference type="HAMAP" id="MF_00147_B">
    <property type="entry name" value="TIM_B"/>
    <property type="match status" value="1"/>
</dbReference>
<name>A0A840VA26_9PROT</name>
<feature type="binding site" evidence="9">
    <location>
        <begin position="224"/>
        <end position="225"/>
    </location>
    <ligand>
        <name>substrate</name>
    </ligand>
</feature>
<reference evidence="11 12" key="1">
    <citation type="submission" date="2020-08" db="EMBL/GenBank/DDBJ databases">
        <title>Genomic Encyclopedia of Type Strains, Phase IV (KMG-IV): sequencing the most valuable type-strain genomes for metagenomic binning, comparative biology and taxonomic classification.</title>
        <authorList>
            <person name="Goeker M."/>
        </authorList>
    </citation>
    <scope>NUCLEOTIDE SEQUENCE [LARGE SCALE GENOMIC DNA]</scope>
    <source>
        <strain evidence="11 12">DSM 27026</strain>
    </source>
</reference>
<dbReference type="NCBIfam" id="TIGR00419">
    <property type="entry name" value="tim"/>
    <property type="match status" value="1"/>
</dbReference>
<dbReference type="PROSITE" id="PS00171">
    <property type="entry name" value="TIM_1"/>
    <property type="match status" value="1"/>
</dbReference>